<dbReference type="Proteomes" id="UP000320390">
    <property type="component" value="Chromosome"/>
</dbReference>
<keyword evidence="2 3" id="KW-0175">Coiled coil</keyword>
<evidence type="ECO:0000259" key="4">
    <source>
        <dbReference type="Pfam" id="PF25881"/>
    </source>
</evidence>
<dbReference type="RefSeq" id="WP_145196177.1">
    <property type="nucleotide sequence ID" value="NZ_CP036434.1"/>
</dbReference>
<evidence type="ECO:0000313" key="6">
    <source>
        <dbReference type="Proteomes" id="UP000320390"/>
    </source>
</evidence>
<dbReference type="InterPro" id="IPR050465">
    <property type="entry name" value="UPF0194_transport"/>
</dbReference>
<gene>
    <name evidence="5" type="primary">macA_2</name>
    <name evidence="5" type="ORF">Poly30_17080</name>
</gene>
<accession>A0A518EQ53</accession>
<dbReference type="GO" id="GO:0030313">
    <property type="term" value="C:cell envelope"/>
    <property type="evidence" value="ECO:0007669"/>
    <property type="project" value="UniProtKB-SubCell"/>
</dbReference>
<feature type="coiled-coil region" evidence="3">
    <location>
        <begin position="111"/>
        <end position="211"/>
    </location>
</feature>
<dbReference type="SUPFAM" id="SSF111369">
    <property type="entry name" value="HlyD-like secretion proteins"/>
    <property type="match status" value="2"/>
</dbReference>
<dbReference type="PANTHER" id="PTHR32347">
    <property type="entry name" value="EFFLUX SYSTEM COMPONENT YKNX-RELATED"/>
    <property type="match status" value="1"/>
</dbReference>
<dbReference type="Gene3D" id="1.10.287.470">
    <property type="entry name" value="Helix hairpin bin"/>
    <property type="match status" value="1"/>
</dbReference>
<evidence type="ECO:0000256" key="1">
    <source>
        <dbReference type="ARBA" id="ARBA00004196"/>
    </source>
</evidence>
<dbReference type="EMBL" id="CP036434">
    <property type="protein sequence ID" value="QDV06201.1"/>
    <property type="molecule type" value="Genomic_DNA"/>
</dbReference>
<protein>
    <submittedName>
        <fullName evidence="5">Macrolide export protein MacA</fullName>
    </submittedName>
</protein>
<evidence type="ECO:0000256" key="2">
    <source>
        <dbReference type="ARBA" id="ARBA00023054"/>
    </source>
</evidence>
<reference evidence="5 6" key="1">
    <citation type="submission" date="2019-02" db="EMBL/GenBank/DDBJ databases">
        <title>Deep-cultivation of Planctomycetes and their phenomic and genomic characterization uncovers novel biology.</title>
        <authorList>
            <person name="Wiegand S."/>
            <person name="Jogler M."/>
            <person name="Boedeker C."/>
            <person name="Pinto D."/>
            <person name="Vollmers J."/>
            <person name="Rivas-Marin E."/>
            <person name="Kohn T."/>
            <person name="Peeters S.H."/>
            <person name="Heuer A."/>
            <person name="Rast P."/>
            <person name="Oberbeckmann S."/>
            <person name="Bunk B."/>
            <person name="Jeske O."/>
            <person name="Meyerdierks A."/>
            <person name="Storesund J.E."/>
            <person name="Kallscheuer N."/>
            <person name="Luecker S."/>
            <person name="Lage O.M."/>
            <person name="Pohl T."/>
            <person name="Merkel B.J."/>
            <person name="Hornburger P."/>
            <person name="Mueller R.-W."/>
            <person name="Bruemmer F."/>
            <person name="Labrenz M."/>
            <person name="Spormann A.M."/>
            <person name="Op den Camp H."/>
            <person name="Overmann J."/>
            <person name="Amann R."/>
            <person name="Jetten M.S.M."/>
            <person name="Mascher T."/>
            <person name="Medema M.H."/>
            <person name="Devos D.P."/>
            <person name="Kaster A.-K."/>
            <person name="Ovreas L."/>
            <person name="Rohde M."/>
            <person name="Galperin M.Y."/>
            <person name="Jogler C."/>
        </authorList>
    </citation>
    <scope>NUCLEOTIDE SEQUENCE [LARGE SCALE GENOMIC DNA]</scope>
    <source>
        <strain evidence="5 6">Poly30</strain>
    </source>
</reference>
<evidence type="ECO:0000256" key="3">
    <source>
        <dbReference type="SAM" id="Coils"/>
    </source>
</evidence>
<dbReference type="PANTHER" id="PTHR32347:SF23">
    <property type="entry name" value="BLL5650 PROTEIN"/>
    <property type="match status" value="1"/>
</dbReference>
<evidence type="ECO:0000313" key="5">
    <source>
        <dbReference type="EMBL" id="QDV06201.1"/>
    </source>
</evidence>
<organism evidence="5 6">
    <name type="scientific">Saltatorellus ferox</name>
    <dbReference type="NCBI Taxonomy" id="2528018"/>
    <lineage>
        <taxon>Bacteria</taxon>
        <taxon>Pseudomonadati</taxon>
        <taxon>Planctomycetota</taxon>
        <taxon>Planctomycetia</taxon>
        <taxon>Planctomycetia incertae sedis</taxon>
        <taxon>Saltatorellus</taxon>
    </lineage>
</organism>
<sequence length="443" mass="46988">MKRSSSGKSFLPTLLGLLLLVAVGFGANALVAARSAHAREREPGAGAEVRALPVETMRLVPTDTIDVPRTFTGQITARQSTDLAFEGSGRISALLVDEGDTVEAGETIGSLDRAELEARREEVEARRIRLQAVLDELLEGPRKESIDAARSNVEAIQEELDLAKLQSDRREELAEKGTISAEQLDSTRALVKQLAARLAAARAQLAELENGTRDETIAAQRGALLELDASLHTIDVSLEKTILKAPFAGTITARYLDEGAVVSQQVPSAAVRLVEAGVLEAHVGVPVELAERIVSEDGRGRLQLRDQTIESTRTVALGTVAPGTRTVTLIFDLSQESATKASARPGDVITLHTVVEREEHGAWIPIGALTESARGLWSAFGVQAPASGSGPATAVRIELEVLTANESEAFVRGTFDGETTIVASGAGRIVTGQAIQPIDQGTR</sequence>
<comment type="subcellular location">
    <subcellularLocation>
        <location evidence="1">Cell envelope</location>
    </subcellularLocation>
</comment>
<feature type="domain" description="YbhG-like alpha-helical hairpin" evidence="4">
    <location>
        <begin position="130"/>
        <end position="239"/>
    </location>
</feature>
<name>A0A518EQ53_9BACT</name>
<dbReference type="Pfam" id="PF25881">
    <property type="entry name" value="HH_YBHG"/>
    <property type="match status" value="1"/>
</dbReference>
<dbReference type="Gene3D" id="2.40.50.100">
    <property type="match status" value="1"/>
</dbReference>
<dbReference type="AlphaFoldDB" id="A0A518EQ53"/>
<keyword evidence="6" id="KW-1185">Reference proteome</keyword>
<dbReference type="OrthoDB" id="266524at2"/>
<proteinExistence type="predicted"/>
<dbReference type="InterPro" id="IPR059052">
    <property type="entry name" value="HH_YbhG-like"/>
</dbReference>